<feature type="domain" description="L,D-TPase catalytic" evidence="9">
    <location>
        <begin position="131"/>
        <end position="239"/>
    </location>
</feature>
<dbReference type="AlphaFoldDB" id="A0A0G3GUM7"/>
<evidence type="ECO:0000313" key="11">
    <source>
        <dbReference type="Proteomes" id="UP000035199"/>
    </source>
</evidence>
<keyword evidence="5 6" id="KW-0961">Cell wall biogenesis/degradation</keyword>
<sequence>MSFKPRALSALRRFSKAAAIAVSITAVTVTSPAVASAQMIPGVPSSSDLTAKLHEDVWNARNHLHSEAERVLDPQSAQNAKNAVDGVTNAVAPGMIDQKNREAEEARMRAEAQRLEQARANFDYGPCPKHAAACIDLNKQRTWLQKNGVVWGGERPMSSGAPGWETPKGTHRVNRKVKDEISREFNNAPMPYSVYFTHNGIAFHEGDVDLWSHGCIHLNHNDAVQYFNELKPGDIVYVY</sequence>
<dbReference type="RefSeq" id="WP_047261193.1">
    <property type="nucleotide sequence ID" value="NZ_CP011542.1"/>
</dbReference>
<comment type="pathway">
    <text evidence="1 6">Cell wall biogenesis; peptidoglycan biosynthesis.</text>
</comment>
<accession>A0A0G3GUM7</accession>
<reference evidence="10 11" key="1">
    <citation type="journal article" date="2015" name="Genome Announc.">
        <title>Complete Genome Sequence of the Type Strain Corynebacterium mustelae DSM 45274, Isolated from Various Tissues of a Male Ferret with Lethal Sepsis.</title>
        <authorList>
            <person name="Ruckert C."/>
            <person name="Eimer J."/>
            <person name="Winkler A."/>
            <person name="Tauch A."/>
        </authorList>
    </citation>
    <scope>NUCLEOTIDE SEQUENCE [LARGE SCALE GENOMIC DNA]</scope>
    <source>
        <strain evidence="10 11">DSM 45274</strain>
    </source>
</reference>
<dbReference type="STRING" id="571915.CMUST_02550"/>
<dbReference type="SUPFAM" id="SSF141523">
    <property type="entry name" value="L,D-transpeptidase catalytic domain-like"/>
    <property type="match status" value="1"/>
</dbReference>
<keyword evidence="8" id="KW-0732">Signal</keyword>
<dbReference type="InterPro" id="IPR038063">
    <property type="entry name" value="Transpep_catalytic_dom"/>
</dbReference>
<evidence type="ECO:0000256" key="2">
    <source>
        <dbReference type="ARBA" id="ARBA00022679"/>
    </source>
</evidence>
<keyword evidence="11" id="KW-1185">Reference proteome</keyword>
<dbReference type="KEGG" id="cmv:CMUST_02550"/>
<dbReference type="GO" id="GO:0005576">
    <property type="term" value="C:extracellular region"/>
    <property type="evidence" value="ECO:0007669"/>
    <property type="project" value="TreeGrafter"/>
</dbReference>
<dbReference type="UniPathway" id="UPA00219"/>
<keyword evidence="2" id="KW-0808">Transferase</keyword>
<dbReference type="InterPro" id="IPR050979">
    <property type="entry name" value="LD-transpeptidase"/>
</dbReference>
<evidence type="ECO:0000256" key="7">
    <source>
        <dbReference type="SAM" id="MobiDB-lite"/>
    </source>
</evidence>
<keyword evidence="4 6" id="KW-0573">Peptidoglycan synthesis</keyword>
<dbReference type="GO" id="GO:0016740">
    <property type="term" value="F:transferase activity"/>
    <property type="evidence" value="ECO:0007669"/>
    <property type="project" value="UniProtKB-KW"/>
</dbReference>
<evidence type="ECO:0000256" key="3">
    <source>
        <dbReference type="ARBA" id="ARBA00022960"/>
    </source>
</evidence>
<evidence type="ECO:0000259" key="9">
    <source>
        <dbReference type="PROSITE" id="PS52029"/>
    </source>
</evidence>
<feature type="active site" description="Nucleophile" evidence="6">
    <location>
        <position position="215"/>
    </location>
</feature>
<dbReference type="CDD" id="cd16913">
    <property type="entry name" value="YkuD_like"/>
    <property type="match status" value="1"/>
</dbReference>
<dbReference type="GO" id="GO:0071972">
    <property type="term" value="F:peptidoglycan L,D-transpeptidase activity"/>
    <property type="evidence" value="ECO:0007669"/>
    <property type="project" value="TreeGrafter"/>
</dbReference>
<evidence type="ECO:0000256" key="8">
    <source>
        <dbReference type="SAM" id="SignalP"/>
    </source>
</evidence>
<dbReference type="PROSITE" id="PS52029">
    <property type="entry name" value="LD_TPASE"/>
    <property type="match status" value="1"/>
</dbReference>
<organism evidence="10 11">
    <name type="scientific">Corynebacterium mustelae</name>
    <dbReference type="NCBI Taxonomy" id="571915"/>
    <lineage>
        <taxon>Bacteria</taxon>
        <taxon>Bacillati</taxon>
        <taxon>Actinomycetota</taxon>
        <taxon>Actinomycetes</taxon>
        <taxon>Mycobacteriales</taxon>
        <taxon>Corynebacteriaceae</taxon>
        <taxon>Corynebacterium</taxon>
    </lineage>
</organism>
<dbReference type="Gene3D" id="2.40.440.10">
    <property type="entry name" value="L,D-transpeptidase catalytic domain-like"/>
    <property type="match status" value="1"/>
</dbReference>
<feature type="chain" id="PRO_5002554370" evidence="8">
    <location>
        <begin position="36"/>
        <end position="239"/>
    </location>
</feature>
<keyword evidence="3 6" id="KW-0133">Cell shape</keyword>
<evidence type="ECO:0000256" key="6">
    <source>
        <dbReference type="PROSITE-ProRule" id="PRU01373"/>
    </source>
</evidence>
<evidence type="ECO:0000313" key="10">
    <source>
        <dbReference type="EMBL" id="AKK04854.1"/>
    </source>
</evidence>
<feature type="active site" description="Proton donor/acceptor" evidence="6">
    <location>
        <position position="204"/>
    </location>
</feature>
<dbReference type="GO" id="GO:0018104">
    <property type="term" value="P:peptidoglycan-protein cross-linking"/>
    <property type="evidence" value="ECO:0007669"/>
    <property type="project" value="TreeGrafter"/>
</dbReference>
<reference evidence="11" key="2">
    <citation type="submission" date="2015-05" db="EMBL/GenBank/DDBJ databases">
        <title>Complete genome sequence of Corynebacterium mustelae DSM 45274, isolated from various tissues of a male ferret with lethal sepsis.</title>
        <authorList>
            <person name="Ruckert C."/>
            <person name="Albersmeier A."/>
            <person name="Winkler A."/>
            <person name="Tauch A."/>
        </authorList>
    </citation>
    <scope>NUCLEOTIDE SEQUENCE [LARGE SCALE GENOMIC DNA]</scope>
    <source>
        <strain evidence="11">DSM 45274</strain>
    </source>
</reference>
<dbReference type="EMBL" id="CP011542">
    <property type="protein sequence ID" value="AKK04854.1"/>
    <property type="molecule type" value="Genomic_DNA"/>
</dbReference>
<dbReference type="Pfam" id="PF03734">
    <property type="entry name" value="YkuD"/>
    <property type="match status" value="1"/>
</dbReference>
<feature type="region of interest" description="Disordered" evidence="7">
    <location>
        <begin position="154"/>
        <end position="173"/>
    </location>
</feature>
<dbReference type="OrthoDB" id="8887048at2"/>
<protein>
    <submittedName>
        <fullName evidence="10">Ykud domain-containing protein</fullName>
    </submittedName>
</protein>
<dbReference type="PANTHER" id="PTHR30582">
    <property type="entry name" value="L,D-TRANSPEPTIDASE"/>
    <property type="match status" value="1"/>
</dbReference>
<dbReference type="PANTHER" id="PTHR30582:SF33">
    <property type="entry name" value="EXPORTED PROTEIN"/>
    <property type="match status" value="1"/>
</dbReference>
<dbReference type="GO" id="GO:0071555">
    <property type="term" value="P:cell wall organization"/>
    <property type="evidence" value="ECO:0007669"/>
    <property type="project" value="UniProtKB-UniRule"/>
</dbReference>
<proteinExistence type="predicted"/>
<name>A0A0G3GUM7_9CORY</name>
<feature type="signal peptide" evidence="8">
    <location>
        <begin position="1"/>
        <end position="35"/>
    </location>
</feature>
<dbReference type="InterPro" id="IPR005490">
    <property type="entry name" value="LD_TPept_cat_dom"/>
</dbReference>
<gene>
    <name evidence="10" type="ORF">CMUST_02550</name>
</gene>
<evidence type="ECO:0000256" key="1">
    <source>
        <dbReference type="ARBA" id="ARBA00004752"/>
    </source>
</evidence>
<evidence type="ECO:0000256" key="4">
    <source>
        <dbReference type="ARBA" id="ARBA00022984"/>
    </source>
</evidence>
<dbReference type="PATRIC" id="fig|571915.4.peg.540"/>
<dbReference type="Proteomes" id="UP000035199">
    <property type="component" value="Chromosome"/>
</dbReference>
<evidence type="ECO:0000256" key="5">
    <source>
        <dbReference type="ARBA" id="ARBA00023316"/>
    </source>
</evidence>
<dbReference type="GO" id="GO:0008360">
    <property type="term" value="P:regulation of cell shape"/>
    <property type="evidence" value="ECO:0007669"/>
    <property type="project" value="UniProtKB-UniRule"/>
</dbReference>